<keyword evidence="3 5" id="KW-1133">Transmembrane helix</keyword>
<dbReference type="PANTHER" id="PTHR31465">
    <property type="entry name" value="PROTEIN RTA1-RELATED"/>
    <property type="match status" value="1"/>
</dbReference>
<name>A0A9W4WSH7_9PEZI</name>
<feature type="transmembrane region" description="Helical" evidence="5">
    <location>
        <begin position="186"/>
        <end position="210"/>
    </location>
</feature>
<evidence type="ECO:0000256" key="4">
    <source>
        <dbReference type="ARBA" id="ARBA00023136"/>
    </source>
</evidence>
<comment type="caution">
    <text evidence="6">The sequence shown here is derived from an EMBL/GenBank/DDBJ whole genome shotgun (WGS) entry which is preliminary data.</text>
</comment>
<evidence type="ECO:0000256" key="1">
    <source>
        <dbReference type="ARBA" id="ARBA00004141"/>
    </source>
</evidence>
<dbReference type="PANTHER" id="PTHR31465:SF11">
    <property type="entry name" value="DOMAIN PROTEIN, PUTATIVE (AFU_ORTHOLOGUE AFUA_3G10770)-RELATED"/>
    <property type="match status" value="1"/>
</dbReference>
<dbReference type="GO" id="GO:0000324">
    <property type="term" value="C:fungal-type vacuole"/>
    <property type="evidence" value="ECO:0007669"/>
    <property type="project" value="TreeGrafter"/>
</dbReference>
<feature type="transmembrane region" description="Helical" evidence="5">
    <location>
        <begin position="222"/>
        <end position="242"/>
    </location>
</feature>
<keyword evidence="2 5" id="KW-0812">Transmembrane</keyword>
<sequence>MSSYQDPQNWTVASIERSTEDIQTEAYQRELEVMRTAPCHPLTPGFSTNYGYVPSFAAGVTLSVLFSIPLFYHTFQSIRLRATVSILLAIGALSWASRAYAGKCPYNADAFMSQIVTLIIAPVFFASAIYVLLGKLIINLGPSSSLISPKWYIIVFCTCDVLSLIIQAVGGAMVSKADTDEDMSMGMLGGIAVQLFTMTLFGGFLGDFFWRVFSHVRGSVIYGMKLVFVSLTISFVMVYIRSVYRVIELAQGWNGYLLTHEVYFIALDAVVMVIAVAIFVPLDPAVILGREGLPGFSKKMREKRSVSSGEMPGE</sequence>
<evidence type="ECO:0000313" key="7">
    <source>
        <dbReference type="Proteomes" id="UP001152533"/>
    </source>
</evidence>
<dbReference type="InterPro" id="IPR007568">
    <property type="entry name" value="RTA1"/>
</dbReference>
<feature type="transmembrane region" description="Helical" evidence="5">
    <location>
        <begin position="113"/>
        <end position="133"/>
    </location>
</feature>
<keyword evidence="4 5" id="KW-0472">Membrane</keyword>
<evidence type="ECO:0000256" key="2">
    <source>
        <dbReference type="ARBA" id="ARBA00022692"/>
    </source>
</evidence>
<accession>A0A9W4WSH7</accession>
<feature type="transmembrane region" description="Helical" evidence="5">
    <location>
        <begin position="84"/>
        <end position="101"/>
    </location>
</feature>
<evidence type="ECO:0008006" key="8">
    <source>
        <dbReference type="Google" id="ProtNLM"/>
    </source>
</evidence>
<feature type="transmembrane region" description="Helical" evidence="5">
    <location>
        <begin position="262"/>
        <end position="282"/>
    </location>
</feature>
<protein>
    <recommendedName>
        <fullName evidence="8">RTA1 like protein</fullName>
    </recommendedName>
</protein>
<organism evidence="6 7">
    <name type="scientific">Colletotrichum noveboracense</name>
    <dbReference type="NCBI Taxonomy" id="2664923"/>
    <lineage>
        <taxon>Eukaryota</taxon>
        <taxon>Fungi</taxon>
        <taxon>Dikarya</taxon>
        <taxon>Ascomycota</taxon>
        <taxon>Pezizomycotina</taxon>
        <taxon>Sordariomycetes</taxon>
        <taxon>Hypocreomycetidae</taxon>
        <taxon>Glomerellales</taxon>
        <taxon>Glomerellaceae</taxon>
        <taxon>Colletotrichum</taxon>
        <taxon>Colletotrichum gloeosporioides species complex</taxon>
    </lineage>
</organism>
<gene>
    <name evidence="6" type="ORF">CGXH109_LOCUS149409</name>
</gene>
<proteinExistence type="predicted"/>
<dbReference type="Proteomes" id="UP001152533">
    <property type="component" value="Unassembled WGS sequence"/>
</dbReference>
<evidence type="ECO:0000256" key="5">
    <source>
        <dbReference type="SAM" id="Phobius"/>
    </source>
</evidence>
<feature type="transmembrane region" description="Helical" evidence="5">
    <location>
        <begin position="52"/>
        <end position="72"/>
    </location>
</feature>
<feature type="transmembrane region" description="Helical" evidence="5">
    <location>
        <begin position="153"/>
        <end position="174"/>
    </location>
</feature>
<evidence type="ECO:0000313" key="6">
    <source>
        <dbReference type="EMBL" id="CAI0655456.1"/>
    </source>
</evidence>
<evidence type="ECO:0000256" key="3">
    <source>
        <dbReference type="ARBA" id="ARBA00022989"/>
    </source>
</evidence>
<reference evidence="6" key="1">
    <citation type="submission" date="2022-08" db="EMBL/GenBank/DDBJ databases">
        <authorList>
            <person name="Giroux E."/>
            <person name="Giroux E."/>
        </authorList>
    </citation>
    <scope>NUCLEOTIDE SEQUENCE</scope>
    <source>
        <strain evidence="6">H1091258</strain>
    </source>
</reference>
<dbReference type="AlphaFoldDB" id="A0A9W4WSH7"/>
<dbReference type="GO" id="GO:0005886">
    <property type="term" value="C:plasma membrane"/>
    <property type="evidence" value="ECO:0007669"/>
    <property type="project" value="TreeGrafter"/>
</dbReference>
<dbReference type="Pfam" id="PF04479">
    <property type="entry name" value="RTA1"/>
    <property type="match status" value="1"/>
</dbReference>
<comment type="subcellular location">
    <subcellularLocation>
        <location evidence="1">Membrane</location>
        <topology evidence="1">Multi-pass membrane protein</topology>
    </subcellularLocation>
</comment>
<dbReference type="EMBL" id="CAMGZC010002999">
    <property type="protein sequence ID" value="CAI0655456.1"/>
    <property type="molecule type" value="Genomic_DNA"/>
</dbReference>
<keyword evidence="7" id="KW-1185">Reference proteome</keyword>